<organism evidence="4 5">
    <name type="scientific">Marinobacter koreensis</name>
    <dbReference type="NCBI Taxonomy" id="335974"/>
    <lineage>
        <taxon>Bacteria</taxon>
        <taxon>Pseudomonadati</taxon>
        <taxon>Pseudomonadota</taxon>
        <taxon>Gammaproteobacteria</taxon>
        <taxon>Pseudomonadales</taxon>
        <taxon>Marinobacteraceae</taxon>
        <taxon>Marinobacter</taxon>
    </lineage>
</organism>
<dbReference type="EMBL" id="JBHSNL010000001">
    <property type="protein sequence ID" value="MFC5543941.1"/>
    <property type="molecule type" value="Genomic_DNA"/>
</dbReference>
<reference evidence="5" key="1">
    <citation type="journal article" date="2019" name="Int. J. Syst. Evol. Microbiol.">
        <title>The Global Catalogue of Microorganisms (GCM) 10K type strain sequencing project: providing services to taxonomists for standard genome sequencing and annotation.</title>
        <authorList>
            <consortium name="The Broad Institute Genomics Platform"/>
            <consortium name="The Broad Institute Genome Sequencing Center for Infectious Disease"/>
            <person name="Wu L."/>
            <person name="Ma J."/>
        </authorList>
    </citation>
    <scope>NUCLEOTIDE SEQUENCE [LARGE SCALE GENOMIC DNA]</scope>
    <source>
        <strain evidence="5">CGMCC 4.1799</strain>
    </source>
</reference>
<name>A0ABW0RGN1_9GAMM</name>
<dbReference type="SUPFAM" id="SSF53474">
    <property type="entry name" value="alpha/beta-Hydrolases"/>
    <property type="match status" value="1"/>
</dbReference>
<proteinExistence type="inferred from homology"/>
<dbReference type="GO" id="GO:0016787">
    <property type="term" value="F:hydrolase activity"/>
    <property type="evidence" value="ECO:0007669"/>
    <property type="project" value="UniProtKB-KW"/>
</dbReference>
<dbReference type="InterPro" id="IPR050266">
    <property type="entry name" value="AB_hydrolase_sf"/>
</dbReference>
<sequence length="306" mass="33074">MNDASVCDRTRSGVSQCSERTWSLNNIDLAGLSWSCPGCASKTPPTLLLHGWLDNSLTFEKLGPTLAELSDVHAIDMAGHGKSGHRPAGQSYLLMDYVADLAEVIDRYFSEQGTAPVDLVGHSLGGIVCGLYAAAFPENVRRLVMIDSIGAISRPVSETVPQLRRSIKKRLNGSGKSVVYPDLATAARAREGGVSPLSHEAALTLVPRNMEPVDGGYVWRTDPRLRHPSPLMMCEEQVLATLEAIETPTLFVRADKGLLSYRKGLEDRASRISHLDTVDVPGGHHCHLDGETHAVEEAVGAFLSDE</sequence>
<dbReference type="Gene3D" id="3.40.50.1820">
    <property type="entry name" value="alpha/beta hydrolase"/>
    <property type="match status" value="1"/>
</dbReference>
<evidence type="ECO:0000313" key="4">
    <source>
        <dbReference type="EMBL" id="MFC5543941.1"/>
    </source>
</evidence>
<evidence type="ECO:0000313" key="5">
    <source>
        <dbReference type="Proteomes" id="UP001596055"/>
    </source>
</evidence>
<dbReference type="Proteomes" id="UP001596055">
    <property type="component" value="Unassembled WGS sequence"/>
</dbReference>
<keyword evidence="2 4" id="KW-0378">Hydrolase</keyword>
<protein>
    <submittedName>
        <fullName evidence="4">Alpha/beta fold hydrolase</fullName>
    </submittedName>
</protein>
<gene>
    <name evidence="4" type="ORF">ACFPQA_02650</name>
</gene>
<evidence type="ECO:0000259" key="3">
    <source>
        <dbReference type="Pfam" id="PF00561"/>
    </source>
</evidence>
<evidence type="ECO:0000256" key="2">
    <source>
        <dbReference type="ARBA" id="ARBA00022801"/>
    </source>
</evidence>
<evidence type="ECO:0000256" key="1">
    <source>
        <dbReference type="ARBA" id="ARBA00008645"/>
    </source>
</evidence>
<keyword evidence="5" id="KW-1185">Reference proteome</keyword>
<dbReference type="InterPro" id="IPR000073">
    <property type="entry name" value="AB_hydrolase_1"/>
</dbReference>
<accession>A0ABW0RGN1</accession>
<dbReference type="RefSeq" id="WP_248158113.1">
    <property type="nucleotide sequence ID" value="NZ_JAKZAJ010000003.1"/>
</dbReference>
<feature type="domain" description="AB hydrolase-1" evidence="3">
    <location>
        <begin position="45"/>
        <end position="290"/>
    </location>
</feature>
<comment type="caution">
    <text evidence="4">The sequence shown here is derived from an EMBL/GenBank/DDBJ whole genome shotgun (WGS) entry which is preliminary data.</text>
</comment>
<dbReference type="PANTHER" id="PTHR43798:SF14">
    <property type="entry name" value="SERINE HYDROLASE-LIKE PROTEIN DDB_G0286239"/>
    <property type="match status" value="1"/>
</dbReference>
<comment type="similarity">
    <text evidence="1">Belongs to the AB hydrolase superfamily.</text>
</comment>
<dbReference type="Pfam" id="PF00561">
    <property type="entry name" value="Abhydrolase_1"/>
    <property type="match status" value="1"/>
</dbReference>
<dbReference type="PANTHER" id="PTHR43798">
    <property type="entry name" value="MONOACYLGLYCEROL LIPASE"/>
    <property type="match status" value="1"/>
</dbReference>
<dbReference type="InterPro" id="IPR029058">
    <property type="entry name" value="AB_hydrolase_fold"/>
</dbReference>
<dbReference type="PRINTS" id="PR00111">
    <property type="entry name" value="ABHYDROLASE"/>
</dbReference>